<dbReference type="Proteomes" id="UP000473278">
    <property type="component" value="Unassembled WGS sequence"/>
</dbReference>
<dbReference type="RefSeq" id="WP_165143650.1">
    <property type="nucleotide sequence ID" value="NZ_JAALLT010000004.1"/>
</dbReference>
<name>A0A6M1SZX2_9BACT</name>
<comment type="caution">
    <text evidence="1">The sequence shown here is derived from an EMBL/GenBank/DDBJ whole genome shotgun (WGS) entry which is preliminary data.</text>
</comment>
<reference evidence="1 2" key="1">
    <citation type="submission" date="2020-02" db="EMBL/GenBank/DDBJ databases">
        <title>Balneolaceae bacterium YR4-1, complete genome.</title>
        <authorList>
            <person name="Li Y."/>
            <person name="Wu S."/>
        </authorList>
    </citation>
    <scope>NUCLEOTIDE SEQUENCE [LARGE SCALE GENOMIC DNA]</scope>
    <source>
        <strain evidence="1 2">YR4-1</strain>
    </source>
</reference>
<evidence type="ECO:0000313" key="2">
    <source>
        <dbReference type="Proteomes" id="UP000473278"/>
    </source>
</evidence>
<dbReference type="EMBL" id="JAALLT010000004">
    <property type="protein sequence ID" value="NGP77958.1"/>
    <property type="molecule type" value="Genomic_DNA"/>
</dbReference>
<keyword evidence="2" id="KW-1185">Reference proteome</keyword>
<proteinExistence type="predicted"/>
<sequence>MPDLVEKYKLGDIEVTIEETEKPNKYSVVCNDGNYRSSFTIRKYEYENYKRHMNQRIKNAFKEEYGETD</sequence>
<accession>A0A6M1SZX2</accession>
<gene>
    <name evidence="1" type="ORF">G3570_15015</name>
</gene>
<dbReference type="AlphaFoldDB" id="A0A6M1SZX2"/>
<evidence type="ECO:0000313" key="1">
    <source>
        <dbReference type="EMBL" id="NGP77958.1"/>
    </source>
</evidence>
<protein>
    <submittedName>
        <fullName evidence="1">Uncharacterized protein</fullName>
    </submittedName>
</protein>
<organism evidence="1 2">
    <name type="scientific">Halalkalibaculum roseum</name>
    <dbReference type="NCBI Taxonomy" id="2709311"/>
    <lineage>
        <taxon>Bacteria</taxon>
        <taxon>Pseudomonadati</taxon>
        <taxon>Balneolota</taxon>
        <taxon>Balneolia</taxon>
        <taxon>Balneolales</taxon>
        <taxon>Balneolaceae</taxon>
        <taxon>Halalkalibaculum</taxon>
    </lineage>
</organism>